<name>A0A840FJP1_9SPHN</name>
<comment type="caution">
    <text evidence="2">The sequence shown here is derived from an EMBL/GenBank/DDBJ whole genome shotgun (WGS) entry which is preliminary data.</text>
</comment>
<evidence type="ECO:0000313" key="3">
    <source>
        <dbReference type="Proteomes" id="UP000529795"/>
    </source>
</evidence>
<feature type="region of interest" description="Disordered" evidence="1">
    <location>
        <begin position="133"/>
        <end position="199"/>
    </location>
</feature>
<feature type="compositionally biased region" description="Low complexity" evidence="1">
    <location>
        <begin position="146"/>
        <end position="178"/>
    </location>
</feature>
<dbReference type="RefSeq" id="WP_183984726.1">
    <property type="nucleotide sequence ID" value="NZ_JACIEV010000005.1"/>
</dbReference>
<organism evidence="2 3">
    <name type="scientific">Sphingomonas jinjuensis</name>
    <dbReference type="NCBI Taxonomy" id="535907"/>
    <lineage>
        <taxon>Bacteria</taxon>
        <taxon>Pseudomonadati</taxon>
        <taxon>Pseudomonadota</taxon>
        <taxon>Alphaproteobacteria</taxon>
        <taxon>Sphingomonadales</taxon>
        <taxon>Sphingomonadaceae</taxon>
        <taxon>Sphingomonas</taxon>
    </lineage>
</organism>
<sequence>MLVARAAPAGPEWKPVLGASVLFAPIDRGMMRRARKAALLALGRQAEDAGDGADLASVEEQIEDLGDALSHALLMEGVKDWRDVCQMADADDEGPGAPLDCTDETKAMLFADPITFDAFDQAYVIPFVTRERERAAPGKDSPPSPNGTGPAETGAATTAASPARQARAADAPSAPTPSTRRKPTKKKRSGASSRTANAS</sequence>
<feature type="compositionally biased region" description="Polar residues" evidence="1">
    <location>
        <begin position="190"/>
        <end position="199"/>
    </location>
</feature>
<evidence type="ECO:0000256" key="1">
    <source>
        <dbReference type="SAM" id="MobiDB-lite"/>
    </source>
</evidence>
<protein>
    <submittedName>
        <fullName evidence="2">Uncharacterized protein</fullName>
    </submittedName>
</protein>
<evidence type="ECO:0000313" key="2">
    <source>
        <dbReference type="EMBL" id="MBB4154178.1"/>
    </source>
</evidence>
<proteinExistence type="predicted"/>
<dbReference type="EMBL" id="JACIEV010000005">
    <property type="protein sequence ID" value="MBB4154178.1"/>
    <property type="molecule type" value="Genomic_DNA"/>
</dbReference>
<keyword evidence="3" id="KW-1185">Reference proteome</keyword>
<dbReference type="Proteomes" id="UP000529795">
    <property type="component" value="Unassembled WGS sequence"/>
</dbReference>
<gene>
    <name evidence="2" type="ORF">GGQ80_002088</name>
</gene>
<accession>A0A840FJP1</accession>
<reference evidence="2 3" key="1">
    <citation type="submission" date="2020-08" db="EMBL/GenBank/DDBJ databases">
        <title>Genomic Encyclopedia of Type Strains, Phase IV (KMG-IV): sequencing the most valuable type-strain genomes for metagenomic binning, comparative biology and taxonomic classification.</title>
        <authorList>
            <person name="Goeker M."/>
        </authorList>
    </citation>
    <scope>NUCLEOTIDE SEQUENCE [LARGE SCALE GENOMIC DNA]</scope>
    <source>
        <strain evidence="2 3">YC6723</strain>
    </source>
</reference>
<dbReference type="AlphaFoldDB" id="A0A840FJP1"/>
<feature type="compositionally biased region" description="Basic residues" evidence="1">
    <location>
        <begin position="179"/>
        <end position="189"/>
    </location>
</feature>